<evidence type="ECO:0000313" key="2">
    <source>
        <dbReference type="EMBL" id="OHA52139.1"/>
    </source>
</evidence>
<keyword evidence="1" id="KW-1133">Transmembrane helix</keyword>
<organism evidence="2 3">
    <name type="scientific">Candidatus Terrybacteria bacterium RIFCSPLOWO2_01_FULL_40_23</name>
    <dbReference type="NCBI Taxonomy" id="1802366"/>
    <lineage>
        <taxon>Bacteria</taxon>
        <taxon>Candidatus Terryibacteriota</taxon>
    </lineage>
</organism>
<dbReference type="Proteomes" id="UP000176951">
    <property type="component" value="Unassembled WGS sequence"/>
</dbReference>
<sequence length="166" mass="18762">MKLKPILFATLVLLGIFIASIVINTYQNKDKLTERQNMIHDRGSLVMPFDLDKTTHSFDKTPDGGIQQVRTKDSNDQEQILLIRSHLQGEAERFSQGDFGDPKTLHGEDMPGLDVLSVSQGKFTVTYQELSDGAQLSYLTDDPKIIDAFHLWFMAQMMDHGMDAMN</sequence>
<feature type="transmembrane region" description="Helical" evidence="1">
    <location>
        <begin position="6"/>
        <end position="26"/>
    </location>
</feature>
<evidence type="ECO:0000313" key="3">
    <source>
        <dbReference type="Proteomes" id="UP000176951"/>
    </source>
</evidence>
<gene>
    <name evidence="2" type="ORF">A3A97_04485</name>
</gene>
<comment type="caution">
    <text evidence="2">The sequence shown here is derived from an EMBL/GenBank/DDBJ whole genome shotgun (WGS) entry which is preliminary data.</text>
</comment>
<dbReference type="EMBL" id="MHSW01000012">
    <property type="protein sequence ID" value="OHA52139.1"/>
    <property type="molecule type" value="Genomic_DNA"/>
</dbReference>
<proteinExistence type="predicted"/>
<reference evidence="2 3" key="1">
    <citation type="journal article" date="2016" name="Nat. Commun.">
        <title>Thousands of microbial genomes shed light on interconnected biogeochemical processes in an aquifer system.</title>
        <authorList>
            <person name="Anantharaman K."/>
            <person name="Brown C.T."/>
            <person name="Hug L.A."/>
            <person name="Sharon I."/>
            <person name="Castelle C.J."/>
            <person name="Probst A.J."/>
            <person name="Thomas B.C."/>
            <person name="Singh A."/>
            <person name="Wilkins M.J."/>
            <person name="Karaoz U."/>
            <person name="Brodie E.L."/>
            <person name="Williams K.H."/>
            <person name="Hubbard S.S."/>
            <person name="Banfield J.F."/>
        </authorList>
    </citation>
    <scope>NUCLEOTIDE SEQUENCE [LARGE SCALE GENOMIC DNA]</scope>
</reference>
<protein>
    <recommendedName>
        <fullName evidence="4">Aspartate carbamoyltransferase</fullName>
    </recommendedName>
</protein>
<dbReference type="AlphaFoldDB" id="A0A1G2PWK2"/>
<evidence type="ECO:0008006" key="4">
    <source>
        <dbReference type="Google" id="ProtNLM"/>
    </source>
</evidence>
<evidence type="ECO:0000256" key="1">
    <source>
        <dbReference type="SAM" id="Phobius"/>
    </source>
</evidence>
<accession>A0A1G2PWK2</accession>
<name>A0A1G2PWK2_9BACT</name>
<keyword evidence="1" id="KW-0812">Transmembrane</keyword>
<keyword evidence="1" id="KW-0472">Membrane</keyword>